<dbReference type="SMART" id="SM00671">
    <property type="entry name" value="SEL1"/>
    <property type="match status" value="1"/>
</dbReference>
<keyword evidence="5" id="KW-0206">Cytoskeleton</keyword>
<feature type="repeat" description="PPR" evidence="7">
    <location>
        <begin position="1813"/>
        <end position="1843"/>
    </location>
</feature>
<sequence length="2233" mass="246787">MPLTRYQIRNEYGLADPELYRAADRDDPEALLEGVAMAGLVGVLRQLGDLAEFAAEIFHDLHEEVMATATRGHGLVVRVQQLEADFPPIEKALLSQTNHSSFFSNPGVDWHPNLRSEQNMITRGDLPRFVMDSYEECRGPPQLFHLDKFDVAGAGACLKRYTDPSFFKVESTSSITVEMQREKKTRKVKQKKGSRWRNGETPEVSLTSHAKSNAKLHELFLEERIENRSSDPAHRVKLKKRHLNGSAVDSKTGKSYMKTFLETLSPECKLICETSVGPPLLRLTLDDSSEPDLRILDITTVSPAEMSPERKSASSSPDVHEDIFKPSVDGFNRGGFDREIPEGSEPNSDVETNENYSNLHQVTADKQLAVGGEHKTEGSMEGSTPSSSDDRTSEVDNYMDALATLESEMETDNEFKPKNNLRFQNMETYRTDSDANEEEHLELQTRFSDSQSIGNSSTSDDGKNSFEKDTASFSHSDSLSNLVENSPSECDGAAKEFPSTETCGAEIFEMSSNQKSEFVESLEATTKERVVSHNACIVEDIIPDSGDTSYSAFVRDMSPTLHSDPGANSPVVSLAGPVLDDNTSDKIKVDCKPLDIDENEINLDNSLPVVRDSQTNDASPSHPIDEPDMEDLGFSSDASPHLSNVEEPASEDQSRNNDVNKILQTQCADEDSLESFARKIDSPRLSISSTEEQLSSALPEEQISSGNTLLPYYRDVINLDNMASRLDNPVTPTAVNSEVVPFVVDAARSHISEEPVVDAPQTHGLLDQQDAWQAHGLTEQQDAPHRRGLTEQQDAPQTHGLIEQQLSDLDEDVPQLESVKEEAGIPHYEEKFNVEERFSAVDDDELSDLNEYVPQLESVKAEAGIPHYEEKFNVEERFSTVDDDELQLFTSDADVGGDTVSVELPSNCPTFTGHEDHVNSDDLVPETLNVETAAVPSAAVAQPDNDVNDVSYSSPNAISSPPRNFINLHESLPGFGDFHENESELNEVSPESVIDSEVQMEASKQDVSPDSESNSSQAVTHDHSSSKASDDGHNFSQDEQTENSLAVHDVPAESKPSESTTYEHSGSKVSDYGHNFSLDEQTESSLAVGDVTIASATLENTEVVSSPTCYLPEPETSLDNSVDLQANQVDIGYLPRDGARDQPEADLKHSLEVQSDEFDVESSDEDQASINLSSLQSAQAGSQNHMDSEKSNQLPSTEHINQEVYLDASLESYSEYLPSQALTSEFLPESSGLELDVTKQALEPFTLPRSVLPPEGTVVNLEDMPPLPPLPPMQWRMGKQHSSLFSQRESVGVSQDSLLPIQPSVPDEKAQFDMPAPQRGVLPPQNPFLPPMSEEGEKFQHVSEPLIGNMVHPAPYSLQLPAMVNDANLQYNFPDLGGTQFSNPFLSLPEVSDDRPGINHFASVGEKIQTGSNPFTGPSSECTTSTHDPESSHGSIIQPVQQITPETGIEPKVHQHSLKNSESEQEPLSTSATAPTMVEQPQHCLPTSEGEISWSYNNSAVMSDYEVGRSNGVPVAKLPRPRNPLIDAVAAHGQSKLRKVTERVRPQVEPEVDERDSLLQQIRTKSFNLKPAMVTRSSTVTRPSIQGPARNLRVAAILEKASAIRQEVMKMTMMMVGVITKGVYSTKPLNQCCSWLEMAGHFSFLQNAGRDLGPNHDNDLYGMVMTAIANRASSPAFSKALETKQCLLQGFTSFNHLKHAHARLLRLGLDQDNYLLNLVLRSGFDFGHTAYSRHVFRQTAQPNIFLWNTMIRGLVSNDCFDDAIQFYGSMRKDGFLPNSFTYPFVLKACARQSDFQLGLNIHTLVVKTGFDFDVYVKTSLLCLYAKCGYLEHAHQVFDEMPEKNVVSWTAVICGYIEARLYREAIDTFRGLLEMGLRPDSFSLVRVLSACGRLGDIGSGEWIDGYITEIGMGRNVFVATSLVDMFIKCGNMEKARRVFDVMPEKDIVSWSSMIQGYASNGLPKEAIDLFFQMQKENLKPDCYAMVGVLSACARLGALELGDWASNLMDKDEFFTNPILGTALIDMYAKCGNMVLAWEVFKGMKKKDHVVWNAAMSGLAMNGHVKAVFGLFGQSLRSTARLYQVAKTTSQNLVTSPPKQTRPASPTTQKSSKRPRLSKRKEMETESSSVKASSSSNEHRVPLSAVVSDCIKRWFKDTLKEAKAGDINMQVLVGQMYYNGYGVPRDDHMGRVWITRASRTRSSVWKVSDKQPGYNASDSDSDELKGCRRLCLESC</sequence>
<dbReference type="Gene3D" id="1.25.40.10">
    <property type="entry name" value="Tetratricopeptide repeat domain"/>
    <property type="match status" value="4"/>
</dbReference>
<dbReference type="GO" id="GO:0003779">
    <property type="term" value="F:actin binding"/>
    <property type="evidence" value="ECO:0007669"/>
    <property type="project" value="UniProtKB-KW"/>
</dbReference>
<feature type="region of interest" description="Disordered" evidence="8">
    <location>
        <begin position="2089"/>
        <end position="2136"/>
    </location>
</feature>
<evidence type="ECO:0000313" key="9">
    <source>
        <dbReference type="EMBL" id="RXI01518.1"/>
    </source>
</evidence>
<feature type="compositionally biased region" description="Polar residues" evidence="8">
    <location>
        <begin position="471"/>
        <end position="488"/>
    </location>
</feature>
<feature type="region of interest" description="Disordered" evidence="8">
    <location>
        <begin position="1453"/>
        <end position="1485"/>
    </location>
</feature>
<dbReference type="EMBL" id="RDQH01000330">
    <property type="protein sequence ID" value="RXI01518.1"/>
    <property type="molecule type" value="Genomic_DNA"/>
</dbReference>
<dbReference type="InterPro" id="IPR006597">
    <property type="entry name" value="Sel1-like"/>
</dbReference>
<evidence type="ECO:0000256" key="7">
    <source>
        <dbReference type="PROSITE-ProRule" id="PRU00708"/>
    </source>
</evidence>
<evidence type="ECO:0000256" key="6">
    <source>
        <dbReference type="ARBA" id="ARBA00055640"/>
    </source>
</evidence>
<feature type="region of interest" description="Disordered" evidence="8">
    <location>
        <begin position="372"/>
        <end position="393"/>
    </location>
</feature>
<dbReference type="FunFam" id="1.25.40.10:FF:000450">
    <property type="entry name" value="Putative pentatricopeptide repeat-containing protein"/>
    <property type="match status" value="1"/>
</dbReference>
<feature type="compositionally biased region" description="Basic and acidic residues" evidence="8">
    <location>
        <begin position="307"/>
        <end position="324"/>
    </location>
</feature>
<organism evidence="9 10">
    <name type="scientific">Malus domestica</name>
    <name type="common">Apple</name>
    <name type="synonym">Pyrus malus</name>
    <dbReference type="NCBI Taxonomy" id="3750"/>
    <lineage>
        <taxon>Eukaryota</taxon>
        <taxon>Viridiplantae</taxon>
        <taxon>Streptophyta</taxon>
        <taxon>Embryophyta</taxon>
        <taxon>Tracheophyta</taxon>
        <taxon>Spermatophyta</taxon>
        <taxon>Magnoliopsida</taxon>
        <taxon>eudicotyledons</taxon>
        <taxon>Gunneridae</taxon>
        <taxon>Pentapetalae</taxon>
        <taxon>rosids</taxon>
        <taxon>fabids</taxon>
        <taxon>Rosales</taxon>
        <taxon>Rosaceae</taxon>
        <taxon>Amygdaloideae</taxon>
        <taxon>Maleae</taxon>
        <taxon>Malus</taxon>
    </lineage>
</organism>
<comment type="similarity">
    <text evidence="2">Belongs to the SCAR/WAVE family.</text>
</comment>
<dbReference type="Gene3D" id="1.20.5.340">
    <property type="match status" value="1"/>
</dbReference>
<dbReference type="GO" id="GO:0005737">
    <property type="term" value="C:cytoplasm"/>
    <property type="evidence" value="ECO:0007669"/>
    <property type="project" value="UniProtKB-ARBA"/>
</dbReference>
<feature type="repeat" description="PPR" evidence="7">
    <location>
        <begin position="1945"/>
        <end position="1979"/>
    </location>
</feature>
<dbReference type="InterPro" id="IPR002885">
    <property type="entry name" value="PPR_rpt"/>
</dbReference>
<keyword evidence="3" id="KW-0963">Cytoplasm</keyword>
<dbReference type="GO" id="GO:0071933">
    <property type="term" value="F:Arp2/3 complex binding"/>
    <property type="evidence" value="ECO:0007669"/>
    <property type="project" value="TreeGrafter"/>
</dbReference>
<evidence type="ECO:0000256" key="1">
    <source>
        <dbReference type="ARBA" id="ARBA00004245"/>
    </source>
</evidence>
<feature type="compositionally biased region" description="Polar residues" evidence="8">
    <location>
        <begin position="1057"/>
        <end position="1068"/>
    </location>
</feature>
<comment type="function">
    <text evidence="6">Involved in regulation of actin and microtubule organization. Part of a WAVE complex that activates the Arp2/3 complex. Regulates trichome branch positioning and expansion.</text>
</comment>
<keyword evidence="10" id="KW-1185">Reference proteome</keyword>
<feature type="compositionally biased region" description="Polar residues" evidence="8">
    <location>
        <begin position="1409"/>
        <end position="1435"/>
    </location>
</feature>
<feature type="compositionally biased region" description="Basic residues" evidence="8">
    <location>
        <begin position="183"/>
        <end position="195"/>
    </location>
</feature>
<dbReference type="PANTHER" id="PTHR12902:SF1">
    <property type="entry name" value="WISKOTT-ALDRICH SYNDROME PROTEIN FAMILY MEMBER"/>
    <property type="match status" value="1"/>
</dbReference>
<feature type="repeat" description="PPR" evidence="7">
    <location>
        <begin position="1914"/>
        <end position="1944"/>
    </location>
</feature>
<evidence type="ECO:0008006" key="11">
    <source>
        <dbReference type="Google" id="ProtNLM"/>
    </source>
</evidence>
<feature type="compositionally biased region" description="Basic and acidic residues" evidence="8">
    <location>
        <begin position="1020"/>
        <end position="1033"/>
    </location>
</feature>
<evidence type="ECO:0000256" key="3">
    <source>
        <dbReference type="ARBA" id="ARBA00022490"/>
    </source>
</evidence>
<feature type="region of interest" description="Disordered" evidence="8">
    <location>
        <begin position="560"/>
        <end position="585"/>
    </location>
</feature>
<feature type="repeat" description="PPR" evidence="7">
    <location>
        <begin position="1743"/>
        <end position="1777"/>
    </location>
</feature>
<feature type="region of interest" description="Disordered" evidence="8">
    <location>
        <begin position="1175"/>
        <end position="1195"/>
    </location>
</feature>
<feature type="region of interest" description="Disordered" evidence="8">
    <location>
        <begin position="937"/>
        <end position="965"/>
    </location>
</feature>
<dbReference type="STRING" id="3750.A0A498K2I2"/>
<feature type="region of interest" description="Disordered" evidence="8">
    <location>
        <begin position="432"/>
        <end position="496"/>
    </location>
</feature>
<comment type="subcellular location">
    <subcellularLocation>
        <location evidence="1">Cytoplasm</location>
        <location evidence="1">Cytoskeleton</location>
    </subcellularLocation>
</comment>
<protein>
    <recommendedName>
        <fullName evidence="11">Protein SCAR</fullName>
    </recommendedName>
</protein>
<dbReference type="GO" id="GO:0016070">
    <property type="term" value="P:RNA metabolic process"/>
    <property type="evidence" value="ECO:0007669"/>
    <property type="project" value="UniProtKB-ARBA"/>
</dbReference>
<feature type="compositionally biased region" description="Basic and acidic residues" evidence="8">
    <location>
        <begin position="460"/>
        <end position="470"/>
    </location>
</feature>
<dbReference type="NCBIfam" id="TIGR00756">
    <property type="entry name" value="PPR"/>
    <property type="match status" value="5"/>
</dbReference>
<gene>
    <name evidence="9" type="ORF">DVH24_014867</name>
</gene>
<keyword evidence="4" id="KW-0677">Repeat</keyword>
<dbReference type="GO" id="GO:2000601">
    <property type="term" value="P:positive regulation of Arp2/3 complex-mediated actin nucleation"/>
    <property type="evidence" value="ECO:0007669"/>
    <property type="project" value="TreeGrafter"/>
</dbReference>
<evidence type="ECO:0000256" key="2">
    <source>
        <dbReference type="ARBA" id="ARBA00006993"/>
    </source>
</evidence>
<dbReference type="InterPro" id="IPR011990">
    <property type="entry name" value="TPR-like_helical_dom_sf"/>
</dbReference>
<comment type="caution">
    <text evidence="9">The sequence shown here is derived from an EMBL/GenBank/DDBJ whole genome shotgun (WGS) entry which is preliminary data.</text>
</comment>
<feature type="repeat" description="PPR" evidence="7">
    <location>
        <begin position="2015"/>
        <end position="2049"/>
    </location>
</feature>
<dbReference type="Gene3D" id="6.10.280.150">
    <property type="match status" value="1"/>
</dbReference>
<feature type="region of interest" description="Disordered" evidence="8">
    <location>
        <begin position="300"/>
        <end position="353"/>
    </location>
</feature>
<feature type="compositionally biased region" description="Polar residues" evidence="8">
    <location>
        <begin position="1034"/>
        <end position="1044"/>
    </location>
</feature>
<dbReference type="PANTHER" id="PTHR12902">
    <property type="entry name" value="WASP-1"/>
    <property type="match status" value="1"/>
</dbReference>
<dbReference type="FunFam" id="1.20.5.340:FF:000045">
    <property type="entry name" value="SCAR family protein"/>
    <property type="match status" value="1"/>
</dbReference>
<dbReference type="GO" id="GO:0034237">
    <property type="term" value="F:protein kinase A regulatory subunit binding"/>
    <property type="evidence" value="ECO:0007669"/>
    <property type="project" value="TreeGrafter"/>
</dbReference>
<evidence type="ECO:0000256" key="4">
    <source>
        <dbReference type="ARBA" id="ARBA00022737"/>
    </source>
</evidence>
<feature type="region of interest" description="Disordered" evidence="8">
    <location>
        <begin position="999"/>
        <end position="1075"/>
    </location>
</feature>
<evidence type="ECO:0000313" key="10">
    <source>
        <dbReference type="Proteomes" id="UP000290289"/>
    </source>
</evidence>
<dbReference type="Pfam" id="PF01535">
    <property type="entry name" value="PPR"/>
    <property type="match status" value="4"/>
</dbReference>
<reference evidence="9 10" key="1">
    <citation type="submission" date="2018-10" db="EMBL/GenBank/DDBJ databases">
        <title>A high-quality apple genome assembly.</title>
        <authorList>
            <person name="Hu J."/>
        </authorList>
    </citation>
    <scope>NUCLEOTIDE SEQUENCE [LARGE SCALE GENOMIC DNA]</scope>
    <source>
        <strain evidence="10">cv. HFTH1</strain>
        <tissue evidence="9">Young leaf</tissue>
    </source>
</reference>
<evidence type="ECO:0000256" key="8">
    <source>
        <dbReference type="SAM" id="MobiDB-lite"/>
    </source>
</evidence>
<dbReference type="FunFam" id="1.25.40.10:FF:000344">
    <property type="entry name" value="Pentatricopeptide repeat-containing protein"/>
    <property type="match status" value="1"/>
</dbReference>
<accession>A0A498K2I2</accession>
<dbReference type="PROSITE" id="PS51375">
    <property type="entry name" value="PPR"/>
    <property type="match status" value="6"/>
</dbReference>
<name>A0A498K2I2_MALDO</name>
<feature type="compositionally biased region" description="Polar residues" evidence="8">
    <location>
        <begin position="445"/>
        <end position="459"/>
    </location>
</feature>
<evidence type="ECO:0000256" key="5">
    <source>
        <dbReference type="ARBA" id="ARBA00023212"/>
    </source>
</evidence>
<feature type="region of interest" description="Disordered" evidence="8">
    <location>
        <begin position="180"/>
        <end position="205"/>
    </location>
</feature>
<feature type="region of interest" description="Disordered" evidence="8">
    <location>
        <begin position="1408"/>
        <end position="1435"/>
    </location>
</feature>
<feature type="compositionally biased region" description="Low complexity" evidence="8">
    <location>
        <begin position="2125"/>
        <end position="2134"/>
    </location>
</feature>
<feature type="region of interest" description="Disordered" evidence="8">
    <location>
        <begin position="605"/>
        <end position="657"/>
    </location>
</feature>
<feature type="compositionally biased region" description="Polar residues" evidence="8">
    <location>
        <begin position="2089"/>
        <end position="2107"/>
    </location>
</feature>
<feature type="compositionally biased region" description="Polar residues" evidence="8">
    <location>
        <begin position="1005"/>
        <end position="1019"/>
    </location>
</feature>
<proteinExistence type="inferred from homology"/>
<feature type="repeat" description="PPR" evidence="7">
    <location>
        <begin position="1844"/>
        <end position="1878"/>
    </location>
</feature>
<dbReference type="GO" id="GO:0005856">
    <property type="term" value="C:cytoskeleton"/>
    <property type="evidence" value="ECO:0007669"/>
    <property type="project" value="UniProtKB-SubCell"/>
</dbReference>
<dbReference type="GO" id="GO:0030036">
    <property type="term" value="P:actin cytoskeleton organization"/>
    <property type="evidence" value="ECO:0007669"/>
    <property type="project" value="InterPro"/>
</dbReference>
<dbReference type="Proteomes" id="UP000290289">
    <property type="component" value="Chromosome 4"/>
</dbReference>
<dbReference type="InterPro" id="IPR028288">
    <property type="entry name" value="SCAR/WAVE_fam"/>
</dbReference>
<feature type="compositionally biased region" description="Polar residues" evidence="8">
    <location>
        <begin position="948"/>
        <end position="962"/>
    </location>
</feature>
<dbReference type="Pfam" id="PF13041">
    <property type="entry name" value="PPR_2"/>
    <property type="match status" value="2"/>
</dbReference>